<keyword evidence="3" id="KW-1185">Reference proteome</keyword>
<dbReference type="InterPro" id="IPR009288">
    <property type="entry name" value="AIG2-like_dom"/>
</dbReference>
<dbReference type="STRING" id="765420.OSCT_2308"/>
<dbReference type="CDD" id="cd06661">
    <property type="entry name" value="GGCT_like"/>
    <property type="match status" value="1"/>
</dbReference>
<protein>
    <submittedName>
        <fullName evidence="2">AIG2 family protein</fullName>
    </submittedName>
</protein>
<name>E1IG57_9CHLR</name>
<dbReference type="HOGENOM" id="CLU_083466_2_0_0"/>
<dbReference type="eggNOG" id="COG2105">
    <property type="taxonomic scope" value="Bacteria"/>
</dbReference>
<dbReference type="SUPFAM" id="SSF110857">
    <property type="entry name" value="Gamma-glutamyl cyclotransferase-like"/>
    <property type="match status" value="1"/>
</dbReference>
<dbReference type="Gene3D" id="3.10.490.10">
    <property type="entry name" value="Gamma-glutamyl cyclotransferase-like"/>
    <property type="match status" value="1"/>
</dbReference>
<organism evidence="2 3">
    <name type="scientific">Oscillochloris trichoides DG-6</name>
    <dbReference type="NCBI Taxonomy" id="765420"/>
    <lineage>
        <taxon>Bacteria</taxon>
        <taxon>Bacillati</taxon>
        <taxon>Chloroflexota</taxon>
        <taxon>Chloroflexia</taxon>
        <taxon>Chloroflexales</taxon>
        <taxon>Chloroflexineae</taxon>
        <taxon>Oscillochloridaceae</taxon>
        <taxon>Oscillochloris</taxon>
    </lineage>
</organism>
<evidence type="ECO:0000313" key="3">
    <source>
        <dbReference type="Proteomes" id="UP000054010"/>
    </source>
</evidence>
<dbReference type="InterPro" id="IPR036568">
    <property type="entry name" value="GGCT-like_sf"/>
</dbReference>
<dbReference type="Pfam" id="PF06094">
    <property type="entry name" value="GGACT"/>
    <property type="match status" value="1"/>
</dbReference>
<feature type="domain" description="Gamma-glutamylcyclotransferase AIG2-like" evidence="1">
    <location>
        <begin position="9"/>
        <end position="142"/>
    </location>
</feature>
<sequence length="154" mass="17046">MKITMLYPFFVYGTLKPGEPNYTRLLAGRIVGEEPATLAHAALYTAGPFPFMVREPDLVVPGDRVLGTLITVASAEYEQMLVDLDMLEAYTEGGSANMYERILLPVETSTGPRTAWVYVAGAEPLAQIRAGQMRRISEGEWRSDAAALAYWRNL</sequence>
<comment type="caution">
    <text evidence="2">The sequence shown here is derived from an EMBL/GenBank/DDBJ whole genome shotgun (WGS) entry which is preliminary data.</text>
</comment>
<dbReference type="Proteomes" id="UP000054010">
    <property type="component" value="Unassembled WGS sequence"/>
</dbReference>
<dbReference type="AlphaFoldDB" id="E1IG57"/>
<evidence type="ECO:0000313" key="2">
    <source>
        <dbReference type="EMBL" id="EFO79791.1"/>
    </source>
</evidence>
<dbReference type="EMBL" id="ADVR01000101">
    <property type="protein sequence ID" value="EFO79791.1"/>
    <property type="molecule type" value="Genomic_DNA"/>
</dbReference>
<dbReference type="InterPro" id="IPR013024">
    <property type="entry name" value="GGCT-like"/>
</dbReference>
<reference evidence="2 3" key="1">
    <citation type="journal article" date="2011" name="J. Bacteriol.">
        <title>Draft genome sequence of the anoxygenic filamentous phototrophic bacterium Oscillochloris trichoides subsp. DG-6.</title>
        <authorList>
            <person name="Kuznetsov B.B."/>
            <person name="Ivanovsky R.N."/>
            <person name="Keppen O.I."/>
            <person name="Sukhacheva M.V."/>
            <person name="Bumazhkin B.K."/>
            <person name="Patutina E.O."/>
            <person name="Beletsky A.V."/>
            <person name="Mardanov A.V."/>
            <person name="Baslerov R.V."/>
            <person name="Panteleeva A.N."/>
            <person name="Kolganova T.V."/>
            <person name="Ravin N.V."/>
            <person name="Skryabin K.G."/>
        </authorList>
    </citation>
    <scope>NUCLEOTIDE SEQUENCE [LARGE SCALE GENOMIC DNA]</scope>
    <source>
        <strain evidence="2 3">DG-6</strain>
    </source>
</reference>
<accession>E1IG57</accession>
<gene>
    <name evidence="2" type="ORF">OSCT_2308</name>
</gene>
<proteinExistence type="predicted"/>
<evidence type="ECO:0000259" key="1">
    <source>
        <dbReference type="Pfam" id="PF06094"/>
    </source>
</evidence>